<gene>
    <name evidence="3" type="ORF">GCM10009716_39260</name>
</gene>
<accession>A0ABN2PP23</accession>
<dbReference type="Pfam" id="PF07811">
    <property type="entry name" value="TadE"/>
    <property type="match status" value="1"/>
</dbReference>
<reference evidence="3 4" key="1">
    <citation type="journal article" date="2019" name="Int. J. Syst. Evol. Microbiol.">
        <title>The Global Catalogue of Microorganisms (GCM) 10K type strain sequencing project: providing services to taxonomists for standard genome sequencing and annotation.</title>
        <authorList>
            <consortium name="The Broad Institute Genomics Platform"/>
            <consortium name="The Broad Institute Genome Sequencing Center for Infectious Disease"/>
            <person name="Wu L."/>
            <person name="Ma J."/>
        </authorList>
    </citation>
    <scope>NUCLEOTIDE SEQUENCE [LARGE SCALE GENOMIC DNA]</scope>
    <source>
        <strain evidence="3 4">JCM 13581</strain>
    </source>
</reference>
<dbReference type="NCBIfam" id="NF041390">
    <property type="entry name" value="TadE_Rv3655c"/>
    <property type="match status" value="1"/>
</dbReference>
<comment type="caution">
    <text evidence="3">The sequence shown here is derived from an EMBL/GenBank/DDBJ whole genome shotgun (WGS) entry which is preliminary data.</text>
</comment>
<keyword evidence="1" id="KW-0812">Transmembrane</keyword>
<dbReference type="RefSeq" id="WP_344264265.1">
    <property type="nucleotide sequence ID" value="NZ_BAAAMJ010000046.1"/>
</dbReference>
<organism evidence="3 4">
    <name type="scientific">Streptomyces sodiiphilus</name>
    <dbReference type="NCBI Taxonomy" id="226217"/>
    <lineage>
        <taxon>Bacteria</taxon>
        <taxon>Bacillati</taxon>
        <taxon>Actinomycetota</taxon>
        <taxon>Actinomycetes</taxon>
        <taxon>Kitasatosporales</taxon>
        <taxon>Streptomycetaceae</taxon>
        <taxon>Streptomyces</taxon>
    </lineage>
</organism>
<keyword evidence="4" id="KW-1185">Reference proteome</keyword>
<dbReference type="InterPro" id="IPR012495">
    <property type="entry name" value="TadE-like_dom"/>
</dbReference>
<name>A0ABN2PP23_9ACTN</name>
<dbReference type="InterPro" id="IPR049790">
    <property type="entry name" value="Rv3655c/TadE"/>
</dbReference>
<proteinExistence type="predicted"/>
<keyword evidence="1" id="KW-1133">Transmembrane helix</keyword>
<evidence type="ECO:0000313" key="4">
    <source>
        <dbReference type="Proteomes" id="UP001501303"/>
    </source>
</evidence>
<evidence type="ECO:0000313" key="3">
    <source>
        <dbReference type="EMBL" id="GAA1927372.1"/>
    </source>
</evidence>
<evidence type="ECO:0000256" key="1">
    <source>
        <dbReference type="SAM" id="Phobius"/>
    </source>
</evidence>
<protein>
    <submittedName>
        <fullName evidence="3">TadE family type IV pilus minor pilin</fullName>
    </submittedName>
</protein>
<dbReference type="Proteomes" id="UP001501303">
    <property type="component" value="Unassembled WGS sequence"/>
</dbReference>
<feature type="domain" description="TadE-like" evidence="2">
    <location>
        <begin position="9"/>
        <end position="51"/>
    </location>
</feature>
<dbReference type="EMBL" id="BAAAMJ010000046">
    <property type="protein sequence ID" value="GAA1927372.1"/>
    <property type="molecule type" value="Genomic_DNA"/>
</dbReference>
<evidence type="ECO:0000259" key="2">
    <source>
        <dbReference type="Pfam" id="PF07811"/>
    </source>
</evidence>
<sequence length="114" mass="11521">MRRSDGQRGYVTAETAVVIPSLVLLVGALLWCLGAVAVQLQCADAARAGARAVARGEPPGEVRAIVGSAAPSGAGLHVTSRDGLHRVRVEARALGPGPLAVRVSAEAVAHAEPS</sequence>
<keyword evidence="1" id="KW-0472">Membrane</keyword>
<feature type="transmembrane region" description="Helical" evidence="1">
    <location>
        <begin position="12"/>
        <end position="38"/>
    </location>
</feature>